<proteinExistence type="predicted"/>
<evidence type="ECO:0000313" key="3">
    <source>
        <dbReference type="EMBL" id="EOT66731.1"/>
    </source>
</evidence>
<feature type="transmembrane region" description="Helical" evidence="1">
    <location>
        <begin position="37"/>
        <end position="60"/>
    </location>
</feature>
<dbReference type="AlphaFoldDB" id="R2RGY4"/>
<evidence type="ECO:0008006" key="6">
    <source>
        <dbReference type="Google" id="ProtNLM"/>
    </source>
</evidence>
<dbReference type="RefSeq" id="WP_010741871.1">
    <property type="nucleotide sequence ID" value="NZ_KB946251.1"/>
</dbReference>
<protein>
    <recommendedName>
        <fullName evidence="6">DUF805 domain-containing protein</fullName>
    </recommendedName>
</protein>
<evidence type="ECO:0000313" key="4">
    <source>
        <dbReference type="Proteomes" id="UP000013783"/>
    </source>
</evidence>
<dbReference type="EMBL" id="AJAK01000020">
    <property type="protein sequence ID" value="EOH75269.1"/>
    <property type="molecule type" value="Genomic_DNA"/>
</dbReference>
<keyword evidence="5" id="KW-1185">Reference proteome</keyword>
<feature type="transmembrane region" description="Helical" evidence="1">
    <location>
        <begin position="80"/>
        <end position="100"/>
    </location>
</feature>
<evidence type="ECO:0000313" key="5">
    <source>
        <dbReference type="Proteomes" id="UP000014148"/>
    </source>
</evidence>
<dbReference type="Proteomes" id="UP000013783">
    <property type="component" value="Unassembled WGS sequence"/>
</dbReference>
<comment type="caution">
    <text evidence="2">The sequence shown here is derived from an EMBL/GenBank/DDBJ whole genome shotgun (WGS) entry which is preliminary data.</text>
</comment>
<evidence type="ECO:0000313" key="2">
    <source>
        <dbReference type="EMBL" id="EOH75269.1"/>
    </source>
</evidence>
<keyword evidence="1" id="KW-0472">Membrane</keyword>
<dbReference type="eggNOG" id="COG3152">
    <property type="taxonomic scope" value="Bacteria"/>
</dbReference>
<dbReference type="Pfam" id="PF05656">
    <property type="entry name" value="DUF805"/>
    <property type="match status" value="1"/>
</dbReference>
<sequence>MLIKINKDICYVSFPAAIKQFFTGYFDFKGRTTRAGYWWVMVVFLILSLLSIPVLVYQFVSMTSMLLQGIDDEQALDYGTNNLMMLMMVALVIYLLIFFIPSMALFTRRCRDVGFRGRGVLVLWIVSLVSTIFASMGFFLYIFLIYFSYQSGADILFVYLNYIIGVFFFILTVLPSDFLTTKSKSKIVRFFFRVKM</sequence>
<gene>
    <name evidence="3" type="ORF">I585_02252</name>
    <name evidence="2" type="ORF">UAI_03071</name>
</gene>
<name>R2RGY4_9ENTE</name>
<keyword evidence="1" id="KW-0812">Transmembrane</keyword>
<dbReference type="InterPro" id="IPR008523">
    <property type="entry name" value="DUF805"/>
</dbReference>
<evidence type="ECO:0000256" key="1">
    <source>
        <dbReference type="SAM" id="Phobius"/>
    </source>
</evidence>
<dbReference type="EMBL" id="ASWA01000003">
    <property type="protein sequence ID" value="EOT66731.1"/>
    <property type="molecule type" value="Genomic_DNA"/>
</dbReference>
<feature type="transmembrane region" description="Helical" evidence="1">
    <location>
        <begin position="121"/>
        <end position="149"/>
    </location>
</feature>
<dbReference type="GO" id="GO:0016020">
    <property type="term" value="C:membrane"/>
    <property type="evidence" value="ECO:0007669"/>
    <property type="project" value="InterPro"/>
</dbReference>
<dbReference type="STRING" id="71451.RV07_GL001560"/>
<dbReference type="PATRIC" id="fig|1158601.3.peg.3041"/>
<reference evidence="3 5" key="2">
    <citation type="submission" date="2013-03" db="EMBL/GenBank/DDBJ databases">
        <title>The Genome Sequence of Enterococcus malodoratus ATCC_43197 (PacBio/Illumina hybrid assembly).</title>
        <authorList>
            <consortium name="The Broad Institute Genomics Platform"/>
            <consortium name="The Broad Institute Genome Sequencing Center for Infectious Disease"/>
            <person name="Earl A."/>
            <person name="Russ C."/>
            <person name="Gilmore M."/>
            <person name="Surin D."/>
            <person name="Walker B."/>
            <person name="Young S."/>
            <person name="Zeng Q."/>
            <person name="Gargeya S."/>
            <person name="Fitzgerald M."/>
            <person name="Haas B."/>
            <person name="Abouelleil A."/>
            <person name="Allen A.W."/>
            <person name="Alvarado L."/>
            <person name="Arachchi H.M."/>
            <person name="Berlin A.M."/>
            <person name="Chapman S.B."/>
            <person name="Gainer-Dewar J."/>
            <person name="Goldberg J."/>
            <person name="Griggs A."/>
            <person name="Gujja S."/>
            <person name="Hansen M."/>
            <person name="Howarth C."/>
            <person name="Imamovic A."/>
            <person name="Ireland A."/>
            <person name="Larimer J."/>
            <person name="McCowan C."/>
            <person name="Murphy C."/>
            <person name="Pearson M."/>
            <person name="Poon T.W."/>
            <person name="Priest M."/>
            <person name="Roberts A."/>
            <person name="Saif S."/>
            <person name="Shea T."/>
            <person name="Sisk P."/>
            <person name="Sykes S."/>
            <person name="Wortman J."/>
            <person name="Nusbaum C."/>
            <person name="Birren B."/>
        </authorList>
    </citation>
    <scope>NUCLEOTIDE SEQUENCE [LARGE SCALE GENOMIC DNA]</scope>
    <source>
        <strain evidence="3 5">ATCC 43197</strain>
    </source>
</reference>
<reference evidence="2 4" key="1">
    <citation type="submission" date="2013-02" db="EMBL/GenBank/DDBJ databases">
        <title>The Genome Sequence of Enterococcus malodoratus ATCC_43197.</title>
        <authorList>
            <consortium name="The Broad Institute Genome Sequencing Platform"/>
            <consortium name="The Broad Institute Genome Sequencing Center for Infectious Disease"/>
            <person name="Earl A.M."/>
            <person name="Gilmore M.S."/>
            <person name="Lebreton F."/>
            <person name="Walker B."/>
            <person name="Young S.K."/>
            <person name="Zeng Q."/>
            <person name="Gargeya S."/>
            <person name="Fitzgerald M."/>
            <person name="Haas B."/>
            <person name="Abouelleil A."/>
            <person name="Alvarado L."/>
            <person name="Arachchi H.M."/>
            <person name="Berlin A.M."/>
            <person name="Chapman S.B."/>
            <person name="Dewar J."/>
            <person name="Goldberg J."/>
            <person name="Griggs A."/>
            <person name="Gujja S."/>
            <person name="Hansen M."/>
            <person name="Howarth C."/>
            <person name="Imamovic A."/>
            <person name="Larimer J."/>
            <person name="McCowan C."/>
            <person name="Murphy C."/>
            <person name="Neiman D."/>
            <person name="Pearson M."/>
            <person name="Priest M."/>
            <person name="Roberts A."/>
            <person name="Saif S."/>
            <person name="Shea T."/>
            <person name="Sisk P."/>
            <person name="Sykes S."/>
            <person name="Wortman J."/>
            <person name="Nusbaum C."/>
            <person name="Birren B."/>
        </authorList>
    </citation>
    <scope>NUCLEOTIDE SEQUENCE [LARGE SCALE GENOMIC DNA]</scope>
    <source>
        <strain evidence="2 4">ATCC 43197</strain>
    </source>
</reference>
<keyword evidence="1" id="KW-1133">Transmembrane helix</keyword>
<dbReference type="Proteomes" id="UP000014148">
    <property type="component" value="Unassembled WGS sequence"/>
</dbReference>
<organism evidence="2 4">
    <name type="scientific">Enterococcus malodoratus ATCC 43197</name>
    <dbReference type="NCBI Taxonomy" id="1158601"/>
    <lineage>
        <taxon>Bacteria</taxon>
        <taxon>Bacillati</taxon>
        <taxon>Bacillota</taxon>
        <taxon>Bacilli</taxon>
        <taxon>Lactobacillales</taxon>
        <taxon>Enterococcaceae</taxon>
        <taxon>Enterococcus</taxon>
    </lineage>
</organism>
<feature type="transmembrane region" description="Helical" evidence="1">
    <location>
        <begin position="155"/>
        <end position="174"/>
    </location>
</feature>
<accession>R2RGY4</accession>